<feature type="non-terminal residue" evidence="1">
    <location>
        <position position="148"/>
    </location>
</feature>
<organism evidence="1 2">
    <name type="scientific">Schistosoma mattheei</name>
    <dbReference type="NCBI Taxonomy" id="31246"/>
    <lineage>
        <taxon>Eukaryota</taxon>
        <taxon>Metazoa</taxon>
        <taxon>Spiralia</taxon>
        <taxon>Lophotrochozoa</taxon>
        <taxon>Platyhelminthes</taxon>
        <taxon>Trematoda</taxon>
        <taxon>Digenea</taxon>
        <taxon>Strigeidida</taxon>
        <taxon>Schistosomatoidea</taxon>
        <taxon>Schistosomatidae</taxon>
        <taxon>Schistosoma</taxon>
    </lineage>
</organism>
<name>A0A3P8DPB9_9TREM</name>
<gene>
    <name evidence="1" type="ORF">SMTD_LOCUS4082</name>
</gene>
<keyword evidence="2" id="KW-1185">Reference proteome</keyword>
<dbReference type="Proteomes" id="UP000269396">
    <property type="component" value="Unassembled WGS sequence"/>
</dbReference>
<dbReference type="EMBL" id="UZAL01009719">
    <property type="protein sequence ID" value="VDP02489.1"/>
    <property type="molecule type" value="Genomic_DNA"/>
</dbReference>
<evidence type="ECO:0000313" key="2">
    <source>
        <dbReference type="Proteomes" id="UP000269396"/>
    </source>
</evidence>
<protein>
    <submittedName>
        <fullName evidence="1">Uncharacterized protein</fullName>
    </submittedName>
</protein>
<proteinExistence type="predicted"/>
<sequence>MKLFTTQLNRLQNEVYAFLPARSILNENDYSVFHLLKTKLNHLYRSRKSCVEVTFQSAKQQNTNNEDNYSSDRSDEVSLTGLRTVGSSFQEDIDSVISKFSLEDDKEEKIDKNQIPTTTTLHETLDLQQTDCEMTLATTESENSLQGI</sequence>
<accession>A0A3P8DPB9</accession>
<evidence type="ECO:0000313" key="1">
    <source>
        <dbReference type="EMBL" id="VDP02489.1"/>
    </source>
</evidence>
<reference evidence="1 2" key="1">
    <citation type="submission" date="2018-11" db="EMBL/GenBank/DDBJ databases">
        <authorList>
            <consortium name="Pathogen Informatics"/>
        </authorList>
    </citation>
    <scope>NUCLEOTIDE SEQUENCE [LARGE SCALE GENOMIC DNA]</scope>
    <source>
        <strain>Denwood</strain>
        <strain evidence="2">Zambia</strain>
    </source>
</reference>
<dbReference type="AlphaFoldDB" id="A0A3P8DPB9"/>